<dbReference type="RefSeq" id="WP_129220674.1">
    <property type="nucleotide sequence ID" value="NZ_QYBC01000016.1"/>
</dbReference>
<gene>
    <name evidence="3" type="ORF">D3272_18365</name>
</gene>
<sequence length="193" mass="19257">MSIAPPSDIILDVAQAADPQRLQAATSKLNTMATSSGGESVDFATLLAGAGHKSWSPGGVGAAPPTTYTPHAGGSVQAMSPYRKFEAVLLQTFVQEMLPKDDALYGGAASGDAYRSMMAEQLADQLAKSGRIGIARMIEKAHGPGTAGAAAPAVPGSPTIPGSPTGHDAPAARAPDLAASAAVAAPSPRRADG</sequence>
<proteinExistence type="predicted"/>
<organism evidence="3 4">
    <name type="scientific">Lichenibacterium ramalinae</name>
    <dbReference type="NCBI Taxonomy" id="2316527"/>
    <lineage>
        <taxon>Bacteria</taxon>
        <taxon>Pseudomonadati</taxon>
        <taxon>Pseudomonadota</taxon>
        <taxon>Alphaproteobacteria</taxon>
        <taxon>Hyphomicrobiales</taxon>
        <taxon>Lichenihabitantaceae</taxon>
        <taxon>Lichenibacterium</taxon>
    </lineage>
</organism>
<comment type="caution">
    <text evidence="3">The sequence shown here is derived from an EMBL/GenBank/DDBJ whole genome shotgun (WGS) entry which is preliminary data.</text>
</comment>
<name>A0A4Q2R8J4_9HYPH</name>
<feature type="region of interest" description="Disordered" evidence="1">
    <location>
        <begin position="143"/>
        <end position="193"/>
    </location>
</feature>
<dbReference type="OrthoDB" id="7889190at2"/>
<dbReference type="InterPro" id="IPR019301">
    <property type="entry name" value="Flagellar_prot_FlgJ_N"/>
</dbReference>
<dbReference type="EMBL" id="QYBC01000016">
    <property type="protein sequence ID" value="RYB03039.1"/>
    <property type="molecule type" value="Genomic_DNA"/>
</dbReference>
<dbReference type="Proteomes" id="UP000289411">
    <property type="component" value="Unassembled WGS sequence"/>
</dbReference>
<dbReference type="Pfam" id="PF10135">
    <property type="entry name" value="Rod-binding"/>
    <property type="match status" value="1"/>
</dbReference>
<evidence type="ECO:0000313" key="4">
    <source>
        <dbReference type="Proteomes" id="UP000289411"/>
    </source>
</evidence>
<feature type="domain" description="Flagellar protein FlgJ N-terminal" evidence="2">
    <location>
        <begin position="96"/>
        <end position="140"/>
    </location>
</feature>
<dbReference type="AlphaFoldDB" id="A0A4Q2R8J4"/>
<evidence type="ECO:0000313" key="3">
    <source>
        <dbReference type="EMBL" id="RYB03039.1"/>
    </source>
</evidence>
<accession>A0A4Q2R8J4</accession>
<evidence type="ECO:0000259" key="2">
    <source>
        <dbReference type="Pfam" id="PF10135"/>
    </source>
</evidence>
<protein>
    <submittedName>
        <fullName evidence="3">Flagellar biosynthesis protein FlgJ</fullName>
    </submittedName>
</protein>
<keyword evidence="3" id="KW-0282">Flagellum</keyword>
<keyword evidence="3" id="KW-0969">Cilium</keyword>
<keyword evidence="3" id="KW-0966">Cell projection</keyword>
<reference evidence="3 4" key="2">
    <citation type="submission" date="2019-02" db="EMBL/GenBank/DDBJ databases">
        <title>'Lichenibacterium ramalinii' gen. nov. sp. nov., 'Lichenibacterium minor' gen. nov. sp. nov.</title>
        <authorList>
            <person name="Pankratov T."/>
        </authorList>
    </citation>
    <scope>NUCLEOTIDE SEQUENCE [LARGE SCALE GENOMIC DNA]</scope>
    <source>
        <strain evidence="3 4">RmlP001</strain>
    </source>
</reference>
<reference evidence="3 4" key="1">
    <citation type="submission" date="2018-09" db="EMBL/GenBank/DDBJ databases">
        <authorList>
            <person name="Grouzdev D.S."/>
            <person name="Krutkina M.S."/>
        </authorList>
    </citation>
    <scope>NUCLEOTIDE SEQUENCE [LARGE SCALE GENOMIC DNA]</scope>
    <source>
        <strain evidence="3 4">RmlP001</strain>
    </source>
</reference>
<keyword evidence="4" id="KW-1185">Reference proteome</keyword>
<evidence type="ECO:0000256" key="1">
    <source>
        <dbReference type="SAM" id="MobiDB-lite"/>
    </source>
</evidence>